<gene>
    <name evidence="1" type="ORF">T4A_12069</name>
</gene>
<organism evidence="1 2">
    <name type="scientific">Trichinella pseudospiralis</name>
    <name type="common">Parasitic roundworm</name>
    <dbReference type="NCBI Taxonomy" id="6337"/>
    <lineage>
        <taxon>Eukaryota</taxon>
        <taxon>Metazoa</taxon>
        <taxon>Ecdysozoa</taxon>
        <taxon>Nematoda</taxon>
        <taxon>Enoplea</taxon>
        <taxon>Dorylaimia</taxon>
        <taxon>Trichinellida</taxon>
        <taxon>Trichinellidae</taxon>
        <taxon>Trichinella</taxon>
    </lineage>
</organism>
<accession>A0A0V1EU47</accession>
<evidence type="ECO:0000313" key="1">
    <source>
        <dbReference type="EMBL" id="KRY77293.1"/>
    </source>
</evidence>
<dbReference type="AlphaFoldDB" id="A0A0V1EU47"/>
<comment type="caution">
    <text evidence="1">The sequence shown here is derived from an EMBL/GenBank/DDBJ whole genome shotgun (WGS) entry which is preliminary data.</text>
</comment>
<proteinExistence type="predicted"/>
<reference evidence="1 2" key="1">
    <citation type="submission" date="2015-01" db="EMBL/GenBank/DDBJ databases">
        <title>Evolution of Trichinella species and genotypes.</title>
        <authorList>
            <person name="Korhonen P.K."/>
            <person name="Edoardo P."/>
            <person name="Giuseppe L.R."/>
            <person name="Gasser R.B."/>
        </authorList>
    </citation>
    <scope>NUCLEOTIDE SEQUENCE [LARGE SCALE GENOMIC DNA]</scope>
    <source>
        <strain evidence="1">ISS13</strain>
    </source>
</reference>
<name>A0A0V1EU47_TRIPS</name>
<dbReference type="Proteomes" id="UP000054632">
    <property type="component" value="Unassembled WGS sequence"/>
</dbReference>
<evidence type="ECO:0000313" key="2">
    <source>
        <dbReference type="Proteomes" id="UP000054632"/>
    </source>
</evidence>
<sequence>MFTVIDDNYQGVHLSDKVYMLRKGNAVLKRILDSIICITMPKNLRKSITSTKGRIYNYIKKPTRSLQKRPMDNAINPHIIKYQYHVHLILVVFLKKGKLYSGFSLLQPLPALLNVPYFKGKQSGF</sequence>
<protein>
    <submittedName>
        <fullName evidence="1">Uncharacterized protein</fullName>
    </submittedName>
</protein>
<dbReference type="EMBL" id="JYDR01000007">
    <property type="protein sequence ID" value="KRY77293.1"/>
    <property type="molecule type" value="Genomic_DNA"/>
</dbReference>